<accession>A0A4S3J4P8</accession>
<evidence type="ECO:0000313" key="2">
    <source>
        <dbReference type="Proteomes" id="UP000308092"/>
    </source>
</evidence>
<dbReference type="AlphaFoldDB" id="A0A4S3J4P8"/>
<dbReference type="EMBL" id="SOSA01000628">
    <property type="protein sequence ID" value="THC89622.1"/>
    <property type="molecule type" value="Genomic_DNA"/>
</dbReference>
<protein>
    <submittedName>
        <fullName evidence="1">Uncharacterized protein</fullName>
    </submittedName>
</protein>
<sequence length="70" mass="8241">MQSWEPSTLAFFYRHGTTKELEASWINLKAMLQPARAGINYQPYLDNYWEVCDWNTLTILLRSVAASEHY</sequence>
<comment type="caution">
    <text evidence="1">The sequence shown here is derived from an EMBL/GenBank/DDBJ whole genome shotgun (WGS) entry which is preliminary data.</text>
</comment>
<reference evidence="1 2" key="1">
    <citation type="submission" date="2019-03" db="EMBL/GenBank/DDBJ databases">
        <title>The genome sequence of a newly discovered highly antifungal drug resistant Aspergillus species, Aspergillus tanneri NIH 1004.</title>
        <authorList>
            <person name="Mounaud S."/>
            <person name="Singh I."/>
            <person name="Joardar V."/>
            <person name="Pakala S."/>
            <person name="Pakala S."/>
            <person name="Venepally P."/>
            <person name="Hoover J."/>
            <person name="Nierman W."/>
            <person name="Chung J."/>
            <person name="Losada L."/>
        </authorList>
    </citation>
    <scope>NUCLEOTIDE SEQUENCE [LARGE SCALE GENOMIC DNA]</scope>
    <source>
        <strain evidence="1 2">NIH1004</strain>
    </source>
</reference>
<organism evidence="1 2">
    <name type="scientific">Aspergillus tanneri</name>
    <dbReference type="NCBI Taxonomy" id="1220188"/>
    <lineage>
        <taxon>Eukaryota</taxon>
        <taxon>Fungi</taxon>
        <taxon>Dikarya</taxon>
        <taxon>Ascomycota</taxon>
        <taxon>Pezizomycotina</taxon>
        <taxon>Eurotiomycetes</taxon>
        <taxon>Eurotiomycetidae</taxon>
        <taxon>Eurotiales</taxon>
        <taxon>Aspergillaceae</taxon>
        <taxon>Aspergillus</taxon>
        <taxon>Aspergillus subgen. Circumdati</taxon>
    </lineage>
</organism>
<name>A0A4S3J4P8_9EURO</name>
<evidence type="ECO:0000313" key="1">
    <source>
        <dbReference type="EMBL" id="THC89622.1"/>
    </source>
</evidence>
<gene>
    <name evidence="1" type="ORF">EYZ11_010933</name>
</gene>
<proteinExistence type="predicted"/>
<dbReference type="VEuPathDB" id="FungiDB:EYZ11_010933"/>
<dbReference type="Proteomes" id="UP000308092">
    <property type="component" value="Unassembled WGS sequence"/>
</dbReference>
<keyword evidence="2" id="KW-1185">Reference proteome</keyword>